<dbReference type="EC" id="3.1.13.5" evidence="3"/>
<accession>A0A517QZC5</accession>
<dbReference type="GO" id="GO:0003676">
    <property type="term" value="F:nucleic acid binding"/>
    <property type="evidence" value="ECO:0007669"/>
    <property type="project" value="InterPro"/>
</dbReference>
<evidence type="ECO:0000259" key="2">
    <source>
        <dbReference type="PROSITE" id="PS50967"/>
    </source>
</evidence>
<dbReference type="InterPro" id="IPR012337">
    <property type="entry name" value="RNaseH-like_sf"/>
</dbReference>
<protein>
    <submittedName>
        <fullName evidence="3">Ribonuclease D</fullName>
        <ecNumber evidence="3">3.1.13.5</ecNumber>
    </submittedName>
</protein>
<dbReference type="Gene3D" id="3.30.420.10">
    <property type="entry name" value="Ribonuclease H-like superfamily/Ribonuclease H"/>
    <property type="match status" value="1"/>
</dbReference>
<evidence type="ECO:0000313" key="3">
    <source>
        <dbReference type="EMBL" id="QDT36954.1"/>
    </source>
</evidence>
<dbReference type="EMBL" id="CP036268">
    <property type="protein sequence ID" value="QDT36954.1"/>
    <property type="molecule type" value="Genomic_DNA"/>
</dbReference>
<dbReference type="OrthoDB" id="9800549at2"/>
<sequence>MPSRLIVEQSAFDALCEEFRAAGIVAFDTEFVSEYTYRPELCLMQFATENGVYGVDPFEVADLSEWWAIMADESIGIIVHGGQAEIRFCIDLAGITPQNVIDVQIAEGFRGRSYPLGYDALVSRVLGTKPGGKQTRTDWRRRPLTKEQVDYALADASYLLDVWKKQQADLKKRGRLDWVLTECEQLIRTVEKEACRNPWDRLSGLHRLSPREFAVARSVAQWREDEARNRDRPLRRILRDDLVIDLARRHPTTTKQLEATRDFHRTEANRTPEDLISAISRGLDTPQKELVPPPAAQTPDKSPDEHMLGQLLGIALTSLCAEVGIARQLVGTAADLRHLVRWHLYEERDPPKPDLSVGWRAEVCGDLLTDLLDGKISLRVADPDSDHPLVFDRIDDD</sequence>
<dbReference type="Gene3D" id="1.10.150.80">
    <property type="entry name" value="HRDC domain"/>
    <property type="match status" value="2"/>
</dbReference>
<dbReference type="SUPFAM" id="SSF47819">
    <property type="entry name" value="HRDC-like"/>
    <property type="match status" value="2"/>
</dbReference>
<dbReference type="PROSITE" id="PS50967">
    <property type="entry name" value="HRDC"/>
    <property type="match status" value="1"/>
</dbReference>
<name>A0A517QZC5_9PLAN</name>
<dbReference type="Pfam" id="PF01612">
    <property type="entry name" value="DNA_pol_A_exo1"/>
    <property type="match status" value="1"/>
</dbReference>
<proteinExistence type="predicted"/>
<dbReference type="GO" id="GO:0000166">
    <property type="term" value="F:nucleotide binding"/>
    <property type="evidence" value="ECO:0007669"/>
    <property type="project" value="InterPro"/>
</dbReference>
<evidence type="ECO:0000313" key="4">
    <source>
        <dbReference type="Proteomes" id="UP000317318"/>
    </source>
</evidence>
<dbReference type="PANTHER" id="PTHR47649">
    <property type="entry name" value="RIBONUCLEASE D"/>
    <property type="match status" value="1"/>
</dbReference>
<dbReference type="InterPro" id="IPR036397">
    <property type="entry name" value="RNaseH_sf"/>
</dbReference>
<dbReference type="Pfam" id="PF00570">
    <property type="entry name" value="HRDC"/>
    <property type="match status" value="1"/>
</dbReference>
<dbReference type="Proteomes" id="UP000317318">
    <property type="component" value="Chromosome"/>
</dbReference>
<dbReference type="AlphaFoldDB" id="A0A517QZC5"/>
<dbReference type="InterPro" id="IPR051086">
    <property type="entry name" value="RNase_D-like"/>
</dbReference>
<dbReference type="InterPro" id="IPR044876">
    <property type="entry name" value="HRDC_dom_sf"/>
</dbReference>
<keyword evidence="3" id="KW-0378">Hydrolase</keyword>
<dbReference type="GO" id="GO:0006139">
    <property type="term" value="P:nucleobase-containing compound metabolic process"/>
    <property type="evidence" value="ECO:0007669"/>
    <property type="project" value="InterPro"/>
</dbReference>
<dbReference type="KEGG" id="svp:Pan189_13180"/>
<reference evidence="3 4" key="1">
    <citation type="submission" date="2019-02" db="EMBL/GenBank/DDBJ databases">
        <title>Deep-cultivation of Planctomycetes and their phenomic and genomic characterization uncovers novel biology.</title>
        <authorList>
            <person name="Wiegand S."/>
            <person name="Jogler M."/>
            <person name="Boedeker C."/>
            <person name="Pinto D."/>
            <person name="Vollmers J."/>
            <person name="Rivas-Marin E."/>
            <person name="Kohn T."/>
            <person name="Peeters S.H."/>
            <person name="Heuer A."/>
            <person name="Rast P."/>
            <person name="Oberbeckmann S."/>
            <person name="Bunk B."/>
            <person name="Jeske O."/>
            <person name="Meyerdierks A."/>
            <person name="Storesund J.E."/>
            <person name="Kallscheuer N."/>
            <person name="Luecker S."/>
            <person name="Lage O.M."/>
            <person name="Pohl T."/>
            <person name="Merkel B.J."/>
            <person name="Hornburger P."/>
            <person name="Mueller R.-W."/>
            <person name="Bruemmer F."/>
            <person name="Labrenz M."/>
            <person name="Spormann A.M."/>
            <person name="Op den Camp H."/>
            <person name="Overmann J."/>
            <person name="Amann R."/>
            <person name="Jetten M.S.M."/>
            <person name="Mascher T."/>
            <person name="Medema M.H."/>
            <person name="Devos D.P."/>
            <person name="Kaster A.-K."/>
            <person name="Ovreas L."/>
            <person name="Rohde M."/>
            <person name="Galperin M.Y."/>
            <person name="Jogler C."/>
        </authorList>
    </citation>
    <scope>NUCLEOTIDE SEQUENCE [LARGE SCALE GENOMIC DNA]</scope>
    <source>
        <strain evidence="3 4">Pan189</strain>
    </source>
</reference>
<dbReference type="InterPro" id="IPR002121">
    <property type="entry name" value="HRDC_dom"/>
</dbReference>
<dbReference type="InterPro" id="IPR002562">
    <property type="entry name" value="3'-5'_exonuclease_dom"/>
</dbReference>
<dbReference type="InterPro" id="IPR010997">
    <property type="entry name" value="HRDC-like_sf"/>
</dbReference>
<organism evidence="3 4">
    <name type="scientific">Stratiformator vulcanicus</name>
    <dbReference type="NCBI Taxonomy" id="2527980"/>
    <lineage>
        <taxon>Bacteria</taxon>
        <taxon>Pseudomonadati</taxon>
        <taxon>Planctomycetota</taxon>
        <taxon>Planctomycetia</taxon>
        <taxon>Planctomycetales</taxon>
        <taxon>Planctomycetaceae</taxon>
        <taxon>Stratiformator</taxon>
    </lineage>
</organism>
<keyword evidence="4" id="KW-1185">Reference proteome</keyword>
<feature type="region of interest" description="Disordered" evidence="1">
    <location>
        <begin position="283"/>
        <end position="303"/>
    </location>
</feature>
<dbReference type="CDD" id="cd06142">
    <property type="entry name" value="RNaseD_exo"/>
    <property type="match status" value="1"/>
</dbReference>
<dbReference type="PANTHER" id="PTHR47649:SF1">
    <property type="entry name" value="RIBONUCLEASE D"/>
    <property type="match status" value="1"/>
</dbReference>
<dbReference type="SMART" id="SM00474">
    <property type="entry name" value="35EXOc"/>
    <property type="match status" value="1"/>
</dbReference>
<dbReference type="GO" id="GO:0033890">
    <property type="term" value="F:ribonuclease D activity"/>
    <property type="evidence" value="ECO:0007669"/>
    <property type="project" value="UniProtKB-EC"/>
</dbReference>
<feature type="domain" description="HRDC" evidence="2">
    <location>
        <begin position="209"/>
        <end position="289"/>
    </location>
</feature>
<dbReference type="SUPFAM" id="SSF53098">
    <property type="entry name" value="Ribonuclease H-like"/>
    <property type="match status" value="1"/>
</dbReference>
<dbReference type="RefSeq" id="WP_145363111.1">
    <property type="nucleotide sequence ID" value="NZ_CP036268.1"/>
</dbReference>
<gene>
    <name evidence="3" type="primary">rnd</name>
    <name evidence="3" type="ORF">Pan189_13180</name>
</gene>
<dbReference type="GO" id="GO:0008408">
    <property type="term" value="F:3'-5' exonuclease activity"/>
    <property type="evidence" value="ECO:0007669"/>
    <property type="project" value="InterPro"/>
</dbReference>
<evidence type="ECO:0000256" key="1">
    <source>
        <dbReference type="SAM" id="MobiDB-lite"/>
    </source>
</evidence>